<protein>
    <submittedName>
        <fullName evidence="1">Uncharacterized protein</fullName>
    </submittedName>
</protein>
<sequence>MKISWRSSQNWNGGIKCYAKEKTQFSGSHAEHRVLKLYRHVYKDVVLLDQMRKHIDCTNIQAYRSNKQLVICLHPLPHSGKCTREEAACETCTRVLLNPNANRYCSIECKVKAFLKKPNDMEPPFLAIHSPSPPEPKAKRARKGVPHRAPFQ</sequence>
<reference evidence="1 2" key="1">
    <citation type="journal article" date="2021" name="Hortic Res">
        <title>High-quality reference genome and annotation aids understanding of berry development for evergreen blueberry (Vaccinium darrowii).</title>
        <authorList>
            <person name="Yu J."/>
            <person name="Hulse-Kemp A.M."/>
            <person name="Babiker E."/>
            <person name="Staton M."/>
        </authorList>
    </citation>
    <scope>NUCLEOTIDE SEQUENCE [LARGE SCALE GENOMIC DNA]</scope>
    <source>
        <strain evidence="2">cv. NJ 8807/NJ 8810</strain>
        <tissue evidence="1">Young leaf</tissue>
    </source>
</reference>
<evidence type="ECO:0000313" key="2">
    <source>
        <dbReference type="Proteomes" id="UP000828048"/>
    </source>
</evidence>
<comment type="caution">
    <text evidence="1">The sequence shown here is derived from an EMBL/GenBank/DDBJ whole genome shotgun (WGS) entry which is preliminary data.</text>
</comment>
<gene>
    <name evidence="1" type="ORF">Vadar_034422</name>
</gene>
<dbReference type="EMBL" id="CM037158">
    <property type="protein sequence ID" value="KAH7853185.1"/>
    <property type="molecule type" value="Genomic_DNA"/>
</dbReference>
<name>A0ACB7YK20_9ERIC</name>
<evidence type="ECO:0000313" key="1">
    <source>
        <dbReference type="EMBL" id="KAH7853185.1"/>
    </source>
</evidence>
<dbReference type="Proteomes" id="UP000828048">
    <property type="component" value="Chromosome 8"/>
</dbReference>
<organism evidence="1 2">
    <name type="scientific">Vaccinium darrowii</name>
    <dbReference type="NCBI Taxonomy" id="229202"/>
    <lineage>
        <taxon>Eukaryota</taxon>
        <taxon>Viridiplantae</taxon>
        <taxon>Streptophyta</taxon>
        <taxon>Embryophyta</taxon>
        <taxon>Tracheophyta</taxon>
        <taxon>Spermatophyta</taxon>
        <taxon>Magnoliopsida</taxon>
        <taxon>eudicotyledons</taxon>
        <taxon>Gunneridae</taxon>
        <taxon>Pentapetalae</taxon>
        <taxon>asterids</taxon>
        <taxon>Ericales</taxon>
        <taxon>Ericaceae</taxon>
        <taxon>Vaccinioideae</taxon>
        <taxon>Vaccinieae</taxon>
        <taxon>Vaccinium</taxon>
    </lineage>
</organism>
<accession>A0ACB7YK20</accession>
<proteinExistence type="predicted"/>
<keyword evidence="2" id="KW-1185">Reference proteome</keyword>